<feature type="transmembrane region" description="Helical" evidence="1">
    <location>
        <begin position="13"/>
        <end position="34"/>
    </location>
</feature>
<keyword evidence="1" id="KW-0472">Membrane</keyword>
<dbReference type="AlphaFoldDB" id="A0A5N7BRN9"/>
<keyword evidence="1" id="KW-1133">Transmembrane helix</keyword>
<evidence type="ECO:0000256" key="1">
    <source>
        <dbReference type="SAM" id="Phobius"/>
    </source>
</evidence>
<reference evidence="2" key="1">
    <citation type="submission" date="2019-04" db="EMBL/GenBank/DDBJ databases">
        <title>Friends and foes A comparative genomics studyof 23 Aspergillus species from section Flavi.</title>
        <authorList>
            <consortium name="DOE Joint Genome Institute"/>
            <person name="Kjaerbolling I."/>
            <person name="Vesth T."/>
            <person name="Frisvad J.C."/>
            <person name="Nybo J.L."/>
            <person name="Theobald S."/>
            <person name="Kildgaard S."/>
            <person name="Isbrandt T."/>
            <person name="Kuo A."/>
            <person name="Sato A."/>
            <person name="Lyhne E.K."/>
            <person name="Kogle M.E."/>
            <person name="Wiebenga A."/>
            <person name="Kun R.S."/>
            <person name="Lubbers R.J."/>
            <person name="Makela M.R."/>
            <person name="Barry K."/>
            <person name="Chovatia M."/>
            <person name="Clum A."/>
            <person name="Daum C."/>
            <person name="Haridas S."/>
            <person name="He G."/>
            <person name="LaButti K."/>
            <person name="Lipzen A."/>
            <person name="Mondo S."/>
            <person name="Riley R."/>
            <person name="Salamov A."/>
            <person name="Simmons B.A."/>
            <person name="Magnuson J.K."/>
            <person name="Henrissat B."/>
            <person name="Mortensen U.H."/>
            <person name="Larsen T.O."/>
            <person name="Devries R.P."/>
            <person name="Grigoriev I.V."/>
            <person name="Machida M."/>
            <person name="Baker S.E."/>
            <person name="Andersen M.R."/>
        </authorList>
    </citation>
    <scope>NUCLEOTIDE SEQUENCE [LARGE SCALE GENOMIC DNA]</scope>
    <source>
        <strain evidence="2">IBT 14317</strain>
    </source>
</reference>
<name>A0A5N7BRN9_PETAA</name>
<sequence length="98" mass="10730">MGDAFKALAGEDLIGFILPVLMLPVAIIPVSLPAPQASKKNINMLDSSTVAVHELELALGREILEDLSESRDVKGLRWAALLKSLKYILLERLQAEIH</sequence>
<protein>
    <submittedName>
        <fullName evidence="2">Uncharacterized protein</fullName>
    </submittedName>
</protein>
<evidence type="ECO:0000313" key="2">
    <source>
        <dbReference type="EMBL" id="KAE8384187.1"/>
    </source>
</evidence>
<dbReference type="EMBL" id="ML735393">
    <property type="protein sequence ID" value="KAE8384187.1"/>
    <property type="molecule type" value="Genomic_DNA"/>
</dbReference>
<organism evidence="2">
    <name type="scientific">Petromyces alliaceus</name>
    <name type="common">Aspergillus alliaceus</name>
    <dbReference type="NCBI Taxonomy" id="209559"/>
    <lineage>
        <taxon>Eukaryota</taxon>
        <taxon>Fungi</taxon>
        <taxon>Dikarya</taxon>
        <taxon>Ascomycota</taxon>
        <taxon>Pezizomycotina</taxon>
        <taxon>Eurotiomycetes</taxon>
        <taxon>Eurotiomycetidae</taxon>
        <taxon>Eurotiales</taxon>
        <taxon>Aspergillaceae</taxon>
        <taxon>Aspergillus</taxon>
        <taxon>Aspergillus subgen. Circumdati</taxon>
    </lineage>
</organism>
<keyword evidence="1" id="KW-0812">Transmembrane</keyword>
<gene>
    <name evidence="2" type="ORF">BDV23DRAFT_189459</name>
</gene>
<accession>A0A5N7BRN9</accession>
<proteinExistence type="predicted"/>
<dbReference type="Proteomes" id="UP000326877">
    <property type="component" value="Unassembled WGS sequence"/>
</dbReference>